<sequence length="59" mass="6970">MERKPHPRTLPASPPTPLRMERGVDSIIYKQRGRFFDMKEASLRCNGTPSSKRRRRLFI</sequence>
<accession>C9MRN8</accession>
<comment type="caution">
    <text evidence="2">The sequence shown here is derived from an EMBL/GenBank/DDBJ whole genome shotgun (WGS) entry which is preliminary data.</text>
</comment>
<dbReference type="EMBL" id="ACVA01000053">
    <property type="protein sequence ID" value="EEX17827.1"/>
    <property type="molecule type" value="Genomic_DNA"/>
</dbReference>
<protein>
    <submittedName>
        <fullName evidence="2">Uncharacterized protein</fullName>
    </submittedName>
</protein>
<reference evidence="2 3" key="1">
    <citation type="submission" date="2009-09" db="EMBL/GenBank/DDBJ databases">
        <authorList>
            <person name="Weinstock G."/>
            <person name="Sodergren E."/>
            <person name="Clifton S."/>
            <person name="Fulton L."/>
            <person name="Fulton B."/>
            <person name="Courtney L."/>
            <person name="Fronick C."/>
            <person name="Harrison M."/>
            <person name="Strong C."/>
            <person name="Farmer C."/>
            <person name="Delahaunty K."/>
            <person name="Markovic C."/>
            <person name="Hall O."/>
            <person name="Minx P."/>
            <person name="Tomlinson C."/>
            <person name="Mitreva M."/>
            <person name="Nelson J."/>
            <person name="Hou S."/>
            <person name="Wollam A."/>
            <person name="Pepin K.H."/>
            <person name="Johnson M."/>
            <person name="Bhonagiri V."/>
            <person name="Nash W.E."/>
            <person name="Warren W."/>
            <person name="Chinwalla A."/>
            <person name="Mardis E.R."/>
            <person name="Wilson R.K."/>
        </authorList>
    </citation>
    <scope>NUCLEOTIDE SEQUENCE [LARGE SCALE GENOMIC DNA]</scope>
    <source>
        <strain evidence="2 3">F0319</strain>
    </source>
</reference>
<evidence type="ECO:0000313" key="3">
    <source>
        <dbReference type="Proteomes" id="UP000003327"/>
    </source>
</evidence>
<dbReference type="STRING" id="649761.HMPREF0973_02301"/>
<proteinExistence type="predicted"/>
<dbReference type="AlphaFoldDB" id="C9MRN8"/>
<dbReference type="HOGENOM" id="CLU_2956881_0_0_10"/>
<evidence type="ECO:0000313" key="2">
    <source>
        <dbReference type="EMBL" id="EEX17827.1"/>
    </source>
</evidence>
<organism evidence="2 3">
    <name type="scientific">Prevotella veroralis F0319</name>
    <dbReference type="NCBI Taxonomy" id="649761"/>
    <lineage>
        <taxon>Bacteria</taxon>
        <taxon>Pseudomonadati</taxon>
        <taxon>Bacteroidota</taxon>
        <taxon>Bacteroidia</taxon>
        <taxon>Bacteroidales</taxon>
        <taxon>Prevotellaceae</taxon>
        <taxon>Prevotella</taxon>
    </lineage>
</organism>
<evidence type="ECO:0000256" key="1">
    <source>
        <dbReference type="SAM" id="MobiDB-lite"/>
    </source>
</evidence>
<gene>
    <name evidence="2" type="ORF">HMPREF0973_02301</name>
</gene>
<name>C9MRN8_9BACT</name>
<feature type="region of interest" description="Disordered" evidence="1">
    <location>
        <begin position="1"/>
        <end position="21"/>
    </location>
</feature>
<keyword evidence="3" id="KW-1185">Reference proteome</keyword>
<dbReference type="Proteomes" id="UP000003327">
    <property type="component" value="Unassembled WGS sequence"/>
</dbReference>